<feature type="region of interest" description="Disordered" evidence="8">
    <location>
        <begin position="273"/>
        <end position="409"/>
    </location>
</feature>
<feature type="domain" description="EGF-like" evidence="10">
    <location>
        <begin position="131"/>
        <end position="168"/>
    </location>
</feature>
<dbReference type="SUPFAM" id="SSF57196">
    <property type="entry name" value="EGF/Laminin"/>
    <property type="match status" value="1"/>
</dbReference>
<dbReference type="PANTHER" id="PTHR24039:SF28">
    <property type="entry name" value="EGF-LIKE DOMAIN-CONTAINING PROTEIN"/>
    <property type="match status" value="1"/>
</dbReference>
<feature type="compositionally biased region" description="Basic and acidic residues" evidence="8">
    <location>
        <begin position="383"/>
        <end position="393"/>
    </location>
</feature>
<name>A0A8X6YQT9_9ARAC</name>
<keyword evidence="2" id="KW-0732">Signal</keyword>
<organism evidence="11 12">
    <name type="scientific">Trichonephila inaurata madagascariensis</name>
    <dbReference type="NCBI Taxonomy" id="2747483"/>
    <lineage>
        <taxon>Eukaryota</taxon>
        <taxon>Metazoa</taxon>
        <taxon>Ecdysozoa</taxon>
        <taxon>Arthropoda</taxon>
        <taxon>Chelicerata</taxon>
        <taxon>Arachnida</taxon>
        <taxon>Araneae</taxon>
        <taxon>Araneomorphae</taxon>
        <taxon>Entelegynae</taxon>
        <taxon>Araneoidea</taxon>
        <taxon>Nephilidae</taxon>
        <taxon>Trichonephila</taxon>
        <taxon>Trichonephila inaurata</taxon>
    </lineage>
</organism>
<evidence type="ECO:0000313" key="12">
    <source>
        <dbReference type="Proteomes" id="UP000886998"/>
    </source>
</evidence>
<evidence type="ECO:0000313" key="11">
    <source>
        <dbReference type="EMBL" id="GFY76089.1"/>
    </source>
</evidence>
<dbReference type="Proteomes" id="UP000886998">
    <property type="component" value="Unassembled WGS sequence"/>
</dbReference>
<evidence type="ECO:0000256" key="1">
    <source>
        <dbReference type="ARBA" id="ARBA00022536"/>
    </source>
</evidence>
<dbReference type="SMART" id="SM00179">
    <property type="entry name" value="EGF_CA"/>
    <property type="match status" value="1"/>
</dbReference>
<reference evidence="11" key="1">
    <citation type="submission" date="2020-08" db="EMBL/GenBank/DDBJ databases">
        <title>Multicomponent nature underlies the extraordinary mechanical properties of spider dragline silk.</title>
        <authorList>
            <person name="Kono N."/>
            <person name="Nakamura H."/>
            <person name="Mori M."/>
            <person name="Yoshida Y."/>
            <person name="Ohtoshi R."/>
            <person name="Malay A.D."/>
            <person name="Moran D.A.P."/>
            <person name="Tomita M."/>
            <person name="Numata K."/>
            <person name="Arakawa K."/>
        </authorList>
    </citation>
    <scope>NUCLEOTIDE SEQUENCE</scope>
</reference>
<dbReference type="Gene3D" id="2.10.25.10">
    <property type="entry name" value="Laminin"/>
    <property type="match status" value="2"/>
</dbReference>
<evidence type="ECO:0000256" key="2">
    <source>
        <dbReference type="ARBA" id="ARBA00022729"/>
    </source>
</evidence>
<dbReference type="AlphaFoldDB" id="A0A8X6YQT9"/>
<keyword evidence="9" id="KW-0472">Membrane</keyword>
<feature type="non-terminal residue" evidence="11">
    <location>
        <position position="1"/>
    </location>
</feature>
<evidence type="ECO:0000256" key="6">
    <source>
        <dbReference type="ARBA" id="ARBA00023180"/>
    </source>
</evidence>
<dbReference type="SMART" id="SM00181">
    <property type="entry name" value="EGF"/>
    <property type="match status" value="2"/>
</dbReference>
<dbReference type="OrthoDB" id="6431406at2759"/>
<protein>
    <submittedName>
        <fullName evidence="11">Fat-like cadherin-related tumor suppressor</fullName>
    </submittedName>
</protein>
<evidence type="ECO:0000259" key="10">
    <source>
        <dbReference type="PROSITE" id="PS50026"/>
    </source>
</evidence>
<comment type="caution">
    <text evidence="7">Lacks conserved residue(s) required for the propagation of feature annotation.</text>
</comment>
<evidence type="ECO:0000256" key="7">
    <source>
        <dbReference type="PROSITE-ProRule" id="PRU00076"/>
    </source>
</evidence>
<feature type="compositionally biased region" description="Basic and acidic residues" evidence="8">
    <location>
        <begin position="358"/>
        <end position="376"/>
    </location>
</feature>
<keyword evidence="12" id="KW-1185">Reference proteome</keyword>
<dbReference type="InterPro" id="IPR018097">
    <property type="entry name" value="EGF_Ca-bd_CS"/>
</dbReference>
<dbReference type="EMBL" id="BMAV01021771">
    <property type="protein sequence ID" value="GFY76089.1"/>
    <property type="molecule type" value="Genomic_DNA"/>
</dbReference>
<evidence type="ECO:0000256" key="8">
    <source>
        <dbReference type="SAM" id="MobiDB-lite"/>
    </source>
</evidence>
<keyword evidence="1 7" id="KW-0245">EGF-like domain</keyword>
<keyword evidence="6" id="KW-0325">Glycoprotein</keyword>
<evidence type="ECO:0000256" key="3">
    <source>
        <dbReference type="ARBA" id="ARBA00022737"/>
    </source>
</evidence>
<evidence type="ECO:0000256" key="5">
    <source>
        <dbReference type="ARBA" id="ARBA00023157"/>
    </source>
</evidence>
<dbReference type="InterPro" id="IPR001881">
    <property type="entry name" value="EGF-like_Ca-bd_dom"/>
</dbReference>
<keyword evidence="4" id="KW-0106">Calcium</keyword>
<keyword evidence="3" id="KW-0677">Repeat</keyword>
<accession>A0A8X6YQT9</accession>
<keyword evidence="5" id="KW-1015">Disulfide bond</keyword>
<dbReference type="InterPro" id="IPR000152">
    <property type="entry name" value="EGF-type_Asp/Asn_hydroxyl_site"/>
</dbReference>
<evidence type="ECO:0000256" key="4">
    <source>
        <dbReference type="ARBA" id="ARBA00022837"/>
    </source>
</evidence>
<dbReference type="CDD" id="cd00054">
    <property type="entry name" value="EGF_CA"/>
    <property type="match status" value="1"/>
</dbReference>
<gene>
    <name evidence="11" type="primary">kug_6</name>
    <name evidence="11" type="ORF">TNIN_403441</name>
</gene>
<dbReference type="PROSITE" id="PS50026">
    <property type="entry name" value="EGF_3"/>
    <property type="match status" value="1"/>
</dbReference>
<feature type="transmembrane region" description="Helical" evidence="9">
    <location>
        <begin position="226"/>
        <end position="246"/>
    </location>
</feature>
<evidence type="ECO:0000256" key="9">
    <source>
        <dbReference type="SAM" id="Phobius"/>
    </source>
</evidence>
<dbReference type="PROSITE" id="PS01187">
    <property type="entry name" value="EGF_CA"/>
    <property type="match status" value="1"/>
</dbReference>
<feature type="compositionally biased region" description="Basic and acidic residues" evidence="8">
    <location>
        <begin position="330"/>
        <end position="350"/>
    </location>
</feature>
<sequence length="409" mass="46427">MNRIFEGYNDSAILNCDDAEEHWKCSMEIKLDKYPGEKVHIITTPTVCLPMSDTAHCLILPNFVTKRSETKVFHKTDPCRKEMTSILCGDATECKVLKKHTIAFECKCKTGYYPRTTYRPALDASVEICEDINECLDLSICPNTTICDNVPGDYNCFCKEGHMLEEGKSLKEDGCTDGAKEVLLQSYGLKHTRFVCVDGLYTGHFCNETNKAVVGAKKAGKRTSSIVGGVLGAFLAILIIVCIFLIRKVRKQSSLDDKEEYARQRQRGLVSQMRNLARRVPDREEDVEVRHAGRVPSESGDFRREPEDSLSIPRPHVERPSDRTSGGRPLPERRDSGGYRRGFSDDDRMYSKAPSSRRSGEESRSNQRSEERELPMRRPLSKSSDHLDSDGRNGRMNMVQYRNRGYEEE</sequence>
<keyword evidence="9" id="KW-1133">Transmembrane helix</keyword>
<keyword evidence="9" id="KW-0812">Transmembrane</keyword>
<dbReference type="GO" id="GO:0005509">
    <property type="term" value="F:calcium ion binding"/>
    <property type="evidence" value="ECO:0007669"/>
    <property type="project" value="InterPro"/>
</dbReference>
<dbReference type="PANTHER" id="PTHR24039">
    <property type="entry name" value="FIBRILLIN-RELATED"/>
    <property type="match status" value="1"/>
</dbReference>
<proteinExistence type="predicted"/>
<dbReference type="PROSITE" id="PS00010">
    <property type="entry name" value="ASX_HYDROXYL"/>
    <property type="match status" value="1"/>
</dbReference>
<comment type="caution">
    <text evidence="11">The sequence shown here is derived from an EMBL/GenBank/DDBJ whole genome shotgun (WGS) entry which is preliminary data.</text>
</comment>
<dbReference type="InterPro" id="IPR000742">
    <property type="entry name" value="EGF"/>
</dbReference>